<keyword evidence="9" id="KW-0256">Endoplasmic reticulum</keyword>
<keyword evidence="7 9" id="KW-0472">Membrane</keyword>
<dbReference type="Pfam" id="PF08449">
    <property type="entry name" value="UAA"/>
    <property type="match status" value="1"/>
</dbReference>
<accession>A0A7H9B509</accession>
<dbReference type="KEGG" id="zmk:HG535_0D05510"/>
<evidence type="ECO:0000313" key="11">
    <source>
        <dbReference type="Proteomes" id="UP000509704"/>
    </source>
</evidence>
<dbReference type="SUPFAM" id="SSF103481">
    <property type="entry name" value="Multidrug resistance efflux transporter EmrE"/>
    <property type="match status" value="1"/>
</dbReference>
<evidence type="ECO:0000256" key="3">
    <source>
        <dbReference type="ARBA" id="ARBA00022597"/>
    </source>
</evidence>
<evidence type="ECO:0000256" key="5">
    <source>
        <dbReference type="ARBA" id="ARBA00022989"/>
    </source>
</evidence>
<feature type="transmembrane region" description="Helical" evidence="9">
    <location>
        <begin position="365"/>
        <end position="383"/>
    </location>
</feature>
<feature type="transmembrane region" description="Helical" evidence="9">
    <location>
        <begin position="303"/>
        <end position="324"/>
    </location>
</feature>
<dbReference type="GO" id="GO:0030659">
    <property type="term" value="C:cytoplasmic vesicle membrane"/>
    <property type="evidence" value="ECO:0007669"/>
    <property type="project" value="UniProtKB-SubCell"/>
</dbReference>
<feature type="transmembrane region" description="Helical" evidence="9">
    <location>
        <begin position="336"/>
        <end position="359"/>
    </location>
</feature>
<keyword evidence="6 9" id="KW-0333">Golgi apparatus</keyword>
<protein>
    <recommendedName>
        <fullName evidence="9">GDP-mannose transporter</fullName>
        <shortName evidence="9">GMT</shortName>
    </recommendedName>
</protein>
<evidence type="ECO:0000256" key="8">
    <source>
        <dbReference type="ARBA" id="ARBA00023329"/>
    </source>
</evidence>
<evidence type="ECO:0000256" key="2">
    <source>
        <dbReference type="ARBA" id="ARBA00022448"/>
    </source>
</evidence>
<organism evidence="10 11">
    <name type="scientific">Zygotorulaspora mrakii</name>
    <name type="common">Zygosaccharomyces mrakii</name>
    <dbReference type="NCBI Taxonomy" id="42260"/>
    <lineage>
        <taxon>Eukaryota</taxon>
        <taxon>Fungi</taxon>
        <taxon>Dikarya</taxon>
        <taxon>Ascomycota</taxon>
        <taxon>Saccharomycotina</taxon>
        <taxon>Saccharomycetes</taxon>
        <taxon>Saccharomycetales</taxon>
        <taxon>Saccharomycetaceae</taxon>
        <taxon>Zygotorulaspora</taxon>
    </lineage>
</organism>
<comment type="similarity">
    <text evidence="9">Belongs to the TPT transporter family. SLC35D subfamily.</text>
</comment>
<dbReference type="GO" id="GO:0005789">
    <property type="term" value="C:endoplasmic reticulum membrane"/>
    <property type="evidence" value="ECO:0007669"/>
    <property type="project" value="UniProtKB-SubCell"/>
</dbReference>
<keyword evidence="2 9" id="KW-0813">Transport</keyword>
<keyword evidence="4 9" id="KW-0812">Transmembrane</keyword>
<dbReference type="OrthoDB" id="18894at2759"/>
<dbReference type="EMBL" id="CP058607">
    <property type="protein sequence ID" value="QLG72842.1"/>
    <property type="molecule type" value="Genomic_DNA"/>
</dbReference>
<dbReference type="GO" id="GO:0000139">
    <property type="term" value="C:Golgi membrane"/>
    <property type="evidence" value="ECO:0007669"/>
    <property type="project" value="UniProtKB-SubCell"/>
</dbReference>
<comment type="function">
    <text evidence="9">Involved in the import of GDP-mannose from the cytoplasm into the Golgi lumen.</text>
</comment>
<feature type="transmembrane region" description="Helical" evidence="9">
    <location>
        <begin position="257"/>
        <end position="279"/>
    </location>
</feature>
<feature type="transmembrane region" description="Helical" evidence="9">
    <location>
        <begin position="32"/>
        <end position="54"/>
    </location>
</feature>
<dbReference type="InterPro" id="IPR050186">
    <property type="entry name" value="TPT_transporter"/>
</dbReference>
<dbReference type="InterPro" id="IPR013657">
    <property type="entry name" value="SCL35B1-4/HUT1"/>
</dbReference>
<reference evidence="10 11" key="1">
    <citation type="submission" date="2020-07" db="EMBL/GenBank/DDBJ databases">
        <title>The yeast mating-type switching endonuclease HO is a domesticated member of an unorthodox homing genetic element family.</title>
        <authorList>
            <person name="Coughlan A.Y."/>
            <person name="Lombardi L."/>
            <person name="Braun-Galleani S."/>
            <person name="Martos A.R."/>
            <person name="Galeote V."/>
            <person name="Bigey F."/>
            <person name="Dequin S."/>
            <person name="Byrne K.P."/>
            <person name="Wolfe K.H."/>
        </authorList>
    </citation>
    <scope>NUCLEOTIDE SEQUENCE [LARGE SCALE GENOMIC DNA]</scope>
    <source>
        <strain evidence="10 11">NRRL Y-6702</strain>
    </source>
</reference>
<dbReference type="GO" id="GO:0055085">
    <property type="term" value="P:transmembrane transport"/>
    <property type="evidence" value="ECO:0007669"/>
    <property type="project" value="InterPro"/>
</dbReference>
<evidence type="ECO:0000256" key="1">
    <source>
        <dbReference type="ARBA" id="ARBA00004439"/>
    </source>
</evidence>
<comment type="subcellular location">
    <subcellularLocation>
        <location evidence="1 9">Cytoplasmic vesicle membrane</location>
        <topology evidence="1 9">Multi-pass membrane protein</topology>
    </subcellularLocation>
    <subcellularLocation>
        <location evidence="9">Golgi apparatus membrane</location>
        <topology evidence="9">Multi-pass membrane protein</topology>
    </subcellularLocation>
    <subcellularLocation>
        <location evidence="9">Endoplasmic reticulum membrane</location>
        <topology evidence="9">Multi-pass membrane protein</topology>
    </subcellularLocation>
</comment>
<sequence>MIVEAPSSPLSSRCSFACCKNLDKKVVTVITMAQSLLILITGWYFFSMTLALYNKWMFDPNRGMQISCPITVTAFHQFVLWGLSYTFVRYKRSKRLENALDKEPRTDWKFCLKYTVPTAIASAGDIGFGNVSFKFVPLTIYTIIKSASIAFVLLFGCLFKLEKFHWKLVLIVLVMCLGVVMMVLSPSKNKDEETGMQSTVFFGSSLVIVSSCLSGLRWVFTQLILRFQEVEQDQEVALGNAEQVLYVKNSIRTKPHAIYTIYQLAPIMGVVLFVTGLIIERPFPAVLKSRLFTLPEDSTQRSALSVLKGIVLLLIPGIEVFFMTICEFGILQVAHVLTLSIAGIVKELLTIFVSMLLLGERLSGIRNWSGMIIILLDVAYYNYFRYQQDKKLLVKNYSALPNILHGAGDGARDSMKDGSEYASEQELVPPVASQDYEMDTI</sequence>
<proteinExistence type="inferred from homology"/>
<dbReference type="PANTHER" id="PTHR11132">
    <property type="entry name" value="SOLUTE CARRIER FAMILY 35"/>
    <property type="match status" value="1"/>
</dbReference>
<feature type="transmembrane region" description="Helical" evidence="9">
    <location>
        <begin position="66"/>
        <end position="88"/>
    </location>
</feature>
<dbReference type="AlphaFoldDB" id="A0A7H9B509"/>
<evidence type="ECO:0000256" key="4">
    <source>
        <dbReference type="ARBA" id="ARBA00022692"/>
    </source>
</evidence>
<feature type="transmembrane region" description="Helical" evidence="9">
    <location>
        <begin position="199"/>
        <end position="220"/>
    </location>
</feature>
<evidence type="ECO:0000256" key="7">
    <source>
        <dbReference type="ARBA" id="ARBA00023136"/>
    </source>
</evidence>
<evidence type="ECO:0000256" key="6">
    <source>
        <dbReference type="ARBA" id="ARBA00023034"/>
    </source>
</evidence>
<dbReference type="Proteomes" id="UP000509704">
    <property type="component" value="Chromosome 4"/>
</dbReference>
<comment type="subunit">
    <text evidence="9">Homooligomer.</text>
</comment>
<dbReference type="RefSeq" id="XP_037144569.1">
    <property type="nucleotide sequence ID" value="XM_037288674.1"/>
</dbReference>
<keyword evidence="8 9" id="KW-0968">Cytoplasmic vesicle</keyword>
<keyword evidence="3 9" id="KW-0762">Sugar transport</keyword>
<evidence type="ECO:0000313" key="10">
    <source>
        <dbReference type="EMBL" id="QLG72842.1"/>
    </source>
</evidence>
<gene>
    <name evidence="10" type="ORF">HG535_0D05510</name>
</gene>
<dbReference type="InterPro" id="IPR037185">
    <property type="entry name" value="EmrE-like"/>
</dbReference>
<dbReference type="GeneID" id="59236565"/>
<feature type="transmembrane region" description="Helical" evidence="9">
    <location>
        <begin position="138"/>
        <end position="161"/>
    </location>
</feature>
<feature type="transmembrane region" description="Helical" evidence="9">
    <location>
        <begin position="168"/>
        <end position="187"/>
    </location>
</feature>
<name>A0A7H9B509_ZYGMR</name>
<keyword evidence="5 9" id="KW-1133">Transmembrane helix</keyword>
<keyword evidence="11" id="KW-1185">Reference proteome</keyword>
<evidence type="ECO:0000256" key="9">
    <source>
        <dbReference type="RuleBase" id="RU367097"/>
    </source>
</evidence>